<dbReference type="InterPro" id="IPR036995">
    <property type="entry name" value="MPG_sf"/>
</dbReference>
<evidence type="ECO:0000256" key="4">
    <source>
        <dbReference type="ARBA" id="ARBA00023204"/>
    </source>
</evidence>
<dbReference type="EC" id="3.2.2.-" evidence="5"/>
<keyword evidence="4" id="KW-0234">DNA repair</keyword>
<keyword evidence="2" id="KW-0227">DNA damage</keyword>
<accession>A0A9D2MHE7</accession>
<dbReference type="SUPFAM" id="SSF50486">
    <property type="entry name" value="FMT C-terminal domain-like"/>
    <property type="match status" value="1"/>
</dbReference>
<comment type="caution">
    <text evidence="5">The sequence shown here is derived from an EMBL/GenBank/DDBJ whole genome shotgun (WGS) entry which is preliminary data.</text>
</comment>
<comment type="similarity">
    <text evidence="1">Belongs to the DNA glycosylase MPG family.</text>
</comment>
<sequence>MKKRITDRKFFEHKAEEVAQNLVGKFICYNNEAYLITKTEAYYHDEQDYNGKYFCYGVKDKGGANSKTYATFPLFRSPGTWCVYGGQLLLSVTSSDVSDNVLIKEIESQDGTIYRSDGIATKIFRLYQKFSNSNYWDIHGMDSLSGESILYLAEDTDKPNPAKEPRQYKRININSDKKYLFSMYEDKKL</sequence>
<evidence type="ECO:0000313" key="6">
    <source>
        <dbReference type="Proteomes" id="UP000823877"/>
    </source>
</evidence>
<dbReference type="InterPro" id="IPR003180">
    <property type="entry name" value="MPG"/>
</dbReference>
<proteinExistence type="inferred from homology"/>
<reference evidence="5" key="1">
    <citation type="journal article" date="2021" name="PeerJ">
        <title>Extensive microbial diversity within the chicken gut microbiome revealed by metagenomics and culture.</title>
        <authorList>
            <person name="Gilroy R."/>
            <person name="Ravi A."/>
            <person name="Getino M."/>
            <person name="Pursley I."/>
            <person name="Horton D.L."/>
            <person name="Alikhan N.F."/>
            <person name="Baker D."/>
            <person name="Gharbi K."/>
            <person name="Hall N."/>
            <person name="Watson M."/>
            <person name="Adriaenssens E.M."/>
            <person name="Foster-Nyarko E."/>
            <person name="Jarju S."/>
            <person name="Secka A."/>
            <person name="Antonio M."/>
            <person name="Oren A."/>
            <person name="Chaudhuri R.R."/>
            <person name="La Ragione R."/>
            <person name="Hildebrand F."/>
            <person name="Pallen M.J."/>
        </authorList>
    </citation>
    <scope>NUCLEOTIDE SEQUENCE</scope>
    <source>
        <strain evidence="5">CHK188-16595</strain>
    </source>
</reference>
<dbReference type="EMBL" id="DWXN01000002">
    <property type="protein sequence ID" value="HJB74150.1"/>
    <property type="molecule type" value="Genomic_DNA"/>
</dbReference>
<dbReference type="Pfam" id="PF02245">
    <property type="entry name" value="Pur_DNA_glyco"/>
    <property type="match status" value="1"/>
</dbReference>
<organism evidence="5 6">
    <name type="scientific">Candidatus Eubacterium faecale</name>
    <dbReference type="NCBI Taxonomy" id="2838568"/>
    <lineage>
        <taxon>Bacteria</taxon>
        <taxon>Bacillati</taxon>
        <taxon>Bacillota</taxon>
        <taxon>Clostridia</taxon>
        <taxon>Eubacteriales</taxon>
        <taxon>Eubacteriaceae</taxon>
        <taxon>Eubacterium</taxon>
    </lineage>
</organism>
<evidence type="ECO:0000256" key="2">
    <source>
        <dbReference type="ARBA" id="ARBA00022763"/>
    </source>
</evidence>
<dbReference type="InterPro" id="IPR011034">
    <property type="entry name" value="Formyl_transferase-like_C_sf"/>
</dbReference>
<keyword evidence="3 5" id="KW-0378">Hydrolase</keyword>
<dbReference type="AlphaFoldDB" id="A0A9D2MHE7"/>
<evidence type="ECO:0000256" key="1">
    <source>
        <dbReference type="ARBA" id="ARBA00009232"/>
    </source>
</evidence>
<evidence type="ECO:0000256" key="3">
    <source>
        <dbReference type="ARBA" id="ARBA00022801"/>
    </source>
</evidence>
<evidence type="ECO:0000313" key="5">
    <source>
        <dbReference type="EMBL" id="HJB74150.1"/>
    </source>
</evidence>
<reference evidence="5" key="2">
    <citation type="submission" date="2021-04" db="EMBL/GenBank/DDBJ databases">
        <authorList>
            <person name="Gilroy R."/>
        </authorList>
    </citation>
    <scope>NUCLEOTIDE SEQUENCE</scope>
    <source>
        <strain evidence="5">CHK188-16595</strain>
    </source>
</reference>
<dbReference type="GO" id="GO:0003677">
    <property type="term" value="F:DNA binding"/>
    <property type="evidence" value="ECO:0007669"/>
    <property type="project" value="InterPro"/>
</dbReference>
<dbReference type="Proteomes" id="UP000823877">
    <property type="component" value="Unassembled WGS sequence"/>
</dbReference>
<dbReference type="GO" id="GO:0006284">
    <property type="term" value="P:base-excision repair"/>
    <property type="evidence" value="ECO:0007669"/>
    <property type="project" value="InterPro"/>
</dbReference>
<keyword evidence="5" id="KW-0326">Glycosidase</keyword>
<dbReference type="Gene3D" id="3.10.300.10">
    <property type="entry name" value="Methylpurine-DNA glycosylase (MPG)"/>
    <property type="match status" value="1"/>
</dbReference>
<dbReference type="GO" id="GO:0003905">
    <property type="term" value="F:alkylbase DNA N-glycosylase activity"/>
    <property type="evidence" value="ECO:0007669"/>
    <property type="project" value="InterPro"/>
</dbReference>
<gene>
    <name evidence="5" type="ORF">IAA37_00550</name>
</gene>
<protein>
    <submittedName>
        <fullName evidence="5">DNA-3-methyladenine glycosylase</fullName>
        <ecNumber evidence="5">3.2.2.-</ecNumber>
    </submittedName>
</protein>
<name>A0A9D2MHE7_9FIRM</name>